<sequence length="780" mass="88310">MMCDMVTLVAEEQSFQILRDVLIRFSSYFSAALESGMSEAQTNRFVFPNLSAQQLRLVTLCAPSNFQVWPAEKTSTHRDSITCFLKVDLLEVLSGAEAADYLQISALSQLCLQRLGEIMSRLFEPESIITHQHHNCGVFSCWLHWWTELNKDCKDPFTNMFFQYTLRYPNLVLQPSSSNSTPDCLDLVIHFLSSDAVRVSDETVILDLIINWINFLLSTTEFCGSDILQSLLNCLRPGLLPSSALDHLFRFWSESVRELKWKNQLSCDELSDLVTNGFKTGPFASLTNRVPPAYQTICCPRASTPCLVSIIPSLWNNTVEFWLFNLRTGAQHNFRVLDYYLAKLSNNFMTSGDFSAFMEHRIFICRPTTDTDSNPHMIAILYYDLFSTTVNGFVWCMASCQARWLPPLVLTTTEAYGLSSPLPRRVRPKPIGVTALNCGLCVYYVITSLSSLSLHVYCFDPITWSWNRIVSTGFFSFTPVATATFTPVDQLDSLSFNDWLYANVEMSHRLHPPGVQQMPEVLQNSSIFLRFRPCLQNNTLVIERLPSPPLTKIHRILAWNNAEHKYLYAFGTSLDFQAATQSCFDISTSEWVSWSTYQGSNSSGLRGPNVQSRLQCSNSFWANFSPELLRFRGLLCSTSLLSSSNQDSPVIPDPADKKDLVDSTWSNHKEPSFSHDSSGEISPVLVFAGRPDYHICSDAQSSSGIWIHKPQIGLEEPAVNFDPKKPKFSFPNRVAKVLLWFRSPGLVTLANWENVIQLKDIVEFANPHLDDPYQSNQESS</sequence>
<protein>
    <recommendedName>
        <fullName evidence="3">BTB domain-containing protein</fullName>
    </recommendedName>
</protein>
<proteinExistence type="predicted"/>
<dbReference type="AlphaFoldDB" id="A0AAV2TZE3"/>
<dbReference type="PANTHER" id="PTHR24412">
    <property type="entry name" value="KELCH PROTEIN"/>
    <property type="match status" value="1"/>
</dbReference>
<name>A0AAV2TZE3_CALDB</name>
<evidence type="ECO:0000256" key="1">
    <source>
        <dbReference type="ARBA" id="ARBA00022441"/>
    </source>
</evidence>
<dbReference type="PANTHER" id="PTHR24412:SF489">
    <property type="entry name" value="RING FINGER DOMAIN AND KELCH REPEAT-CONTAINING PROTEIN DDB_G0271372"/>
    <property type="match status" value="1"/>
</dbReference>
<dbReference type="Proteomes" id="UP001497525">
    <property type="component" value="Unassembled WGS sequence"/>
</dbReference>
<accession>A0AAV2TZE3</accession>
<dbReference type="Gene3D" id="3.30.710.10">
    <property type="entry name" value="Potassium Channel Kv1.1, Chain A"/>
    <property type="match status" value="1"/>
</dbReference>
<dbReference type="CDD" id="cd18186">
    <property type="entry name" value="BTB_POZ_ZBTB_KLHL-like"/>
    <property type="match status" value="1"/>
</dbReference>
<organism evidence="4 5">
    <name type="scientific">Calicophoron daubneyi</name>
    <name type="common">Rumen fluke</name>
    <name type="synonym">Paramphistomum daubneyi</name>
    <dbReference type="NCBI Taxonomy" id="300641"/>
    <lineage>
        <taxon>Eukaryota</taxon>
        <taxon>Metazoa</taxon>
        <taxon>Spiralia</taxon>
        <taxon>Lophotrochozoa</taxon>
        <taxon>Platyhelminthes</taxon>
        <taxon>Trematoda</taxon>
        <taxon>Digenea</taxon>
        <taxon>Plagiorchiida</taxon>
        <taxon>Pronocephalata</taxon>
        <taxon>Paramphistomoidea</taxon>
        <taxon>Paramphistomidae</taxon>
        <taxon>Calicophoron</taxon>
    </lineage>
</organism>
<evidence type="ECO:0000256" key="2">
    <source>
        <dbReference type="ARBA" id="ARBA00022737"/>
    </source>
</evidence>
<reference evidence="4" key="1">
    <citation type="submission" date="2024-06" db="EMBL/GenBank/DDBJ databases">
        <authorList>
            <person name="Liu X."/>
            <person name="Lenzi L."/>
            <person name="Haldenby T S."/>
            <person name="Uol C."/>
        </authorList>
    </citation>
    <scope>NUCLEOTIDE SEQUENCE</scope>
</reference>
<dbReference type="InterPro" id="IPR011333">
    <property type="entry name" value="SKP1/BTB/POZ_sf"/>
</dbReference>
<feature type="domain" description="BTB" evidence="3">
    <location>
        <begin position="3"/>
        <end position="58"/>
    </location>
</feature>
<evidence type="ECO:0000313" key="5">
    <source>
        <dbReference type="Proteomes" id="UP001497525"/>
    </source>
</evidence>
<dbReference type="PROSITE" id="PS50097">
    <property type="entry name" value="BTB"/>
    <property type="match status" value="1"/>
</dbReference>
<gene>
    <name evidence="4" type="ORF">CDAUBV1_LOCUS17008</name>
</gene>
<dbReference type="SUPFAM" id="SSF54695">
    <property type="entry name" value="POZ domain"/>
    <property type="match status" value="1"/>
</dbReference>
<keyword evidence="1" id="KW-0880">Kelch repeat</keyword>
<keyword evidence="2" id="KW-0677">Repeat</keyword>
<dbReference type="InterPro" id="IPR000210">
    <property type="entry name" value="BTB/POZ_dom"/>
</dbReference>
<comment type="caution">
    <text evidence="4">The sequence shown here is derived from an EMBL/GenBank/DDBJ whole genome shotgun (WGS) entry which is preliminary data.</text>
</comment>
<evidence type="ECO:0000259" key="3">
    <source>
        <dbReference type="PROSITE" id="PS50097"/>
    </source>
</evidence>
<dbReference type="EMBL" id="CAXLJL010000933">
    <property type="protein sequence ID" value="CAL5141681.1"/>
    <property type="molecule type" value="Genomic_DNA"/>
</dbReference>
<evidence type="ECO:0000313" key="4">
    <source>
        <dbReference type="EMBL" id="CAL5141681.1"/>
    </source>
</evidence>